<evidence type="ECO:0000256" key="7">
    <source>
        <dbReference type="ARBA" id="ARBA00022692"/>
    </source>
</evidence>
<keyword evidence="12" id="KW-1185">Reference proteome</keyword>
<feature type="transmembrane region" description="Helical" evidence="10">
    <location>
        <begin position="177"/>
        <end position="194"/>
    </location>
</feature>
<evidence type="ECO:0000256" key="1">
    <source>
        <dbReference type="ARBA" id="ARBA00002672"/>
    </source>
</evidence>
<evidence type="ECO:0000256" key="3">
    <source>
        <dbReference type="ARBA" id="ARBA00006669"/>
    </source>
</evidence>
<feature type="transmembrane region" description="Helical" evidence="10">
    <location>
        <begin position="62"/>
        <end position="79"/>
    </location>
</feature>
<dbReference type="GO" id="GO:0005886">
    <property type="term" value="C:plasma membrane"/>
    <property type="evidence" value="ECO:0007669"/>
    <property type="project" value="UniProtKB-SubCell"/>
</dbReference>
<dbReference type="OrthoDB" id="9791248at2"/>
<dbReference type="NCBIfam" id="TIGR01528">
    <property type="entry name" value="NMN_trans_PnuC"/>
    <property type="match status" value="1"/>
</dbReference>
<sequence>MQTIIEWFRQSDPIELTGIVLSLIYLYFEIKAKVIMWFFGIVSSALLAWVFFHAGFYADSGLMIYYIIISIYGWIHWNHKPTAQALPITNINRQQIRTSLLILVGCYALLLTILLKMPAIIGLKDSSFPFTDAFTVAASVVATWLLSQKVIQQWHIWLVVNIISAIMFSLKELHYTMFLYIVYTIGSVIGLVQWHKNLKAQKTPLC</sequence>
<evidence type="ECO:0000256" key="5">
    <source>
        <dbReference type="ARBA" id="ARBA00022448"/>
    </source>
</evidence>
<evidence type="ECO:0000313" key="12">
    <source>
        <dbReference type="Proteomes" id="UP000249239"/>
    </source>
</evidence>
<keyword evidence="9 10" id="KW-0472">Membrane</keyword>
<comment type="caution">
    <text evidence="11">The sequence shown here is derived from an EMBL/GenBank/DDBJ whole genome shotgun (WGS) entry which is preliminary data.</text>
</comment>
<dbReference type="PANTHER" id="PTHR36122:SF2">
    <property type="entry name" value="NICOTINAMIDE RIBOSIDE TRANSPORTER PNUC"/>
    <property type="match status" value="1"/>
</dbReference>
<evidence type="ECO:0000256" key="2">
    <source>
        <dbReference type="ARBA" id="ARBA00004651"/>
    </source>
</evidence>
<keyword evidence="7 10" id="KW-0812">Transmembrane</keyword>
<evidence type="ECO:0000256" key="6">
    <source>
        <dbReference type="ARBA" id="ARBA00022475"/>
    </source>
</evidence>
<keyword evidence="8 10" id="KW-1133">Transmembrane helix</keyword>
<name>A0A2W7NC51_9BACT</name>
<dbReference type="GO" id="GO:0034257">
    <property type="term" value="F:nicotinamide riboside transmembrane transporter activity"/>
    <property type="evidence" value="ECO:0007669"/>
    <property type="project" value="InterPro"/>
</dbReference>
<keyword evidence="6" id="KW-1003">Cell membrane</keyword>
<evidence type="ECO:0000256" key="9">
    <source>
        <dbReference type="ARBA" id="ARBA00023136"/>
    </source>
</evidence>
<organism evidence="11 12">
    <name type="scientific">Breznakibacter xylanolyticus</name>
    <dbReference type="NCBI Taxonomy" id="990"/>
    <lineage>
        <taxon>Bacteria</taxon>
        <taxon>Pseudomonadati</taxon>
        <taxon>Bacteroidota</taxon>
        <taxon>Bacteroidia</taxon>
        <taxon>Marinilabiliales</taxon>
        <taxon>Marinilabiliaceae</taxon>
        <taxon>Breznakibacter</taxon>
    </lineage>
</organism>
<feature type="transmembrane region" description="Helical" evidence="10">
    <location>
        <begin position="100"/>
        <end position="121"/>
    </location>
</feature>
<comment type="function">
    <text evidence="1">Required for nicotinamide riboside transport across the inner membrane.</text>
</comment>
<dbReference type="RefSeq" id="WP_111445051.1">
    <property type="nucleotide sequence ID" value="NZ_QKZK01000008.1"/>
</dbReference>
<proteinExistence type="inferred from homology"/>
<dbReference type="Pfam" id="PF04973">
    <property type="entry name" value="NMN_transporter"/>
    <property type="match status" value="1"/>
</dbReference>
<reference evidence="11 12" key="1">
    <citation type="submission" date="2018-06" db="EMBL/GenBank/DDBJ databases">
        <title>Genomic Encyclopedia of Archaeal and Bacterial Type Strains, Phase II (KMG-II): from individual species to whole genera.</title>
        <authorList>
            <person name="Goeker M."/>
        </authorList>
    </citation>
    <scope>NUCLEOTIDE SEQUENCE [LARGE SCALE GENOMIC DNA]</scope>
    <source>
        <strain evidence="11 12">DSM 6779</strain>
    </source>
</reference>
<protein>
    <recommendedName>
        <fullName evidence="4">Nicotinamide riboside transporter PnuC</fullName>
    </recommendedName>
</protein>
<gene>
    <name evidence="11" type="ORF">LX69_01357</name>
</gene>
<evidence type="ECO:0000313" key="11">
    <source>
        <dbReference type="EMBL" id="PZX17941.1"/>
    </source>
</evidence>
<evidence type="ECO:0000256" key="8">
    <source>
        <dbReference type="ARBA" id="ARBA00022989"/>
    </source>
</evidence>
<dbReference type="AlphaFoldDB" id="A0A2W7NC51"/>
<dbReference type="PANTHER" id="PTHR36122">
    <property type="entry name" value="NICOTINAMIDE RIBOSIDE TRANSPORTER PNUC"/>
    <property type="match status" value="1"/>
</dbReference>
<feature type="transmembrane region" description="Helical" evidence="10">
    <location>
        <begin position="35"/>
        <end position="56"/>
    </location>
</feature>
<evidence type="ECO:0000256" key="10">
    <source>
        <dbReference type="SAM" id="Phobius"/>
    </source>
</evidence>
<accession>A0A2W7NC51</accession>
<keyword evidence="5" id="KW-0813">Transport</keyword>
<dbReference type="InterPro" id="IPR006419">
    <property type="entry name" value="NMN_transpt_PnuC"/>
</dbReference>
<dbReference type="EMBL" id="QKZK01000008">
    <property type="protein sequence ID" value="PZX17941.1"/>
    <property type="molecule type" value="Genomic_DNA"/>
</dbReference>
<feature type="transmembrane region" description="Helical" evidence="10">
    <location>
        <begin position="154"/>
        <end position="171"/>
    </location>
</feature>
<comment type="similarity">
    <text evidence="3">Belongs to the nicotinamide ribonucleoside (NR) uptake permease (TC 4.B.1) family.</text>
</comment>
<evidence type="ECO:0000256" key="4">
    <source>
        <dbReference type="ARBA" id="ARBA00017522"/>
    </source>
</evidence>
<dbReference type="Proteomes" id="UP000249239">
    <property type="component" value="Unassembled WGS sequence"/>
</dbReference>
<comment type="subcellular location">
    <subcellularLocation>
        <location evidence="2">Cell membrane</location>
        <topology evidence="2">Multi-pass membrane protein</topology>
    </subcellularLocation>
</comment>